<dbReference type="Gene3D" id="1.10.150.130">
    <property type="match status" value="1"/>
</dbReference>
<dbReference type="InterPro" id="IPR050808">
    <property type="entry name" value="Phage_Integrase"/>
</dbReference>
<dbReference type="Pfam" id="PF22022">
    <property type="entry name" value="Phage_int_M"/>
    <property type="match status" value="1"/>
</dbReference>
<dbReference type="CDD" id="cd00801">
    <property type="entry name" value="INT_P4_C"/>
    <property type="match status" value="1"/>
</dbReference>
<dbReference type="GO" id="GO:0015074">
    <property type="term" value="P:DNA integration"/>
    <property type="evidence" value="ECO:0007669"/>
    <property type="project" value="UniProtKB-KW"/>
</dbReference>
<keyword evidence="2" id="KW-0229">DNA integration</keyword>
<dbReference type="GO" id="GO:0003677">
    <property type="term" value="F:DNA binding"/>
    <property type="evidence" value="ECO:0007669"/>
    <property type="project" value="UniProtKB-KW"/>
</dbReference>
<evidence type="ECO:0000259" key="6">
    <source>
        <dbReference type="PROSITE" id="PS51898"/>
    </source>
</evidence>
<reference evidence="7 8" key="1">
    <citation type="submission" date="2016-10" db="EMBL/GenBank/DDBJ databases">
        <authorList>
            <person name="de Groot N.N."/>
        </authorList>
    </citation>
    <scope>NUCLEOTIDE SEQUENCE [LARGE SCALE GENOMIC DNA]</scope>
    <source>
        <strain evidence="7 8">BS3662</strain>
    </source>
</reference>
<comment type="similarity">
    <text evidence="1">Belongs to the 'phage' integrase family.</text>
</comment>
<dbReference type="InterPro" id="IPR013762">
    <property type="entry name" value="Integrase-like_cat_sf"/>
</dbReference>
<dbReference type="AlphaFoldDB" id="A0A1H5FFX5"/>
<protein>
    <submittedName>
        <fullName evidence="7">Integrase</fullName>
    </submittedName>
</protein>
<dbReference type="Proteomes" id="UP000198985">
    <property type="component" value="Unassembled WGS sequence"/>
</dbReference>
<evidence type="ECO:0000313" key="8">
    <source>
        <dbReference type="Proteomes" id="UP000198985"/>
    </source>
</evidence>
<dbReference type="InterPro" id="IPR002104">
    <property type="entry name" value="Integrase_catalytic"/>
</dbReference>
<evidence type="ECO:0000256" key="3">
    <source>
        <dbReference type="ARBA" id="ARBA00023125"/>
    </source>
</evidence>
<name>A0A1H5FFX5_9PSED</name>
<feature type="compositionally biased region" description="Basic and acidic residues" evidence="5">
    <location>
        <begin position="17"/>
        <end position="28"/>
    </location>
</feature>
<dbReference type="Pfam" id="PF00589">
    <property type="entry name" value="Phage_integrase"/>
    <property type="match status" value="1"/>
</dbReference>
<dbReference type="InterPro" id="IPR053876">
    <property type="entry name" value="Phage_int_M"/>
</dbReference>
<dbReference type="InterPro" id="IPR011010">
    <property type="entry name" value="DNA_brk_join_enz"/>
</dbReference>
<dbReference type="InterPro" id="IPR025166">
    <property type="entry name" value="Integrase_DNA_bind_dom"/>
</dbReference>
<evidence type="ECO:0000256" key="1">
    <source>
        <dbReference type="ARBA" id="ARBA00008857"/>
    </source>
</evidence>
<dbReference type="RefSeq" id="WP_057005151.1">
    <property type="nucleotide sequence ID" value="NZ_FNTY01000002.1"/>
</dbReference>
<sequence>MAISDAWLKANNGKPRSTREEKSDRDGFGVRVTPKGKITFQLRFRYDGRPCRLDLGTYPLMSLKDARAETQRLRSQLEQGHDPRVVKQLEKQAILQADSVESLFRQWYEAYCKGNKKGHHEILRSFEIHVFPRVGKLPAGKVTLHEWLALLEGQAKARPGIAERILVNAKQMLKWGVKRRLIPSHPLSEINAKEDLQIKKIVGSRSLSDDEIKLVWKAMEQSRMATKNKIFLKLCLIYGCRNSELRLSEKSHFDFAKKIWTVPTENHKLGKASGKPLLRPITPDIEALIKQAVALSAEGKFLFTNSGTTKPMGAGAPLQLPYNIMQWLRRHEKYEMQHWSVHDLRKTARTNFSTLTEPHIAEIMLGHKLPGSWQVYDQYDYLSEQKDAYSAWWQRLIALTL</sequence>
<keyword evidence="4" id="KW-0233">DNA recombination</keyword>
<gene>
    <name evidence="7" type="ORF">SAMN04490194_0746</name>
</gene>
<dbReference type="Gene3D" id="3.30.160.390">
    <property type="entry name" value="Integrase, DNA-binding domain"/>
    <property type="match status" value="1"/>
</dbReference>
<dbReference type="PANTHER" id="PTHR30629">
    <property type="entry name" value="PROPHAGE INTEGRASE"/>
    <property type="match status" value="1"/>
</dbReference>
<accession>A0A1H5FFX5</accession>
<feature type="region of interest" description="Disordered" evidence="5">
    <location>
        <begin position="1"/>
        <end position="28"/>
    </location>
</feature>
<organism evidence="7 8">
    <name type="scientific">Pseudomonas migulae</name>
    <dbReference type="NCBI Taxonomy" id="78543"/>
    <lineage>
        <taxon>Bacteria</taxon>
        <taxon>Pseudomonadati</taxon>
        <taxon>Pseudomonadota</taxon>
        <taxon>Gammaproteobacteria</taxon>
        <taxon>Pseudomonadales</taxon>
        <taxon>Pseudomonadaceae</taxon>
        <taxon>Pseudomonas</taxon>
    </lineage>
</organism>
<dbReference type="InterPro" id="IPR038488">
    <property type="entry name" value="Integrase_DNA-bd_sf"/>
</dbReference>
<dbReference type="InterPro" id="IPR010998">
    <property type="entry name" value="Integrase_recombinase_N"/>
</dbReference>
<feature type="domain" description="Tyr recombinase" evidence="6">
    <location>
        <begin position="202"/>
        <end position="390"/>
    </location>
</feature>
<dbReference type="EMBL" id="FNTY01000002">
    <property type="protein sequence ID" value="SEE02309.1"/>
    <property type="molecule type" value="Genomic_DNA"/>
</dbReference>
<evidence type="ECO:0000256" key="4">
    <source>
        <dbReference type="ARBA" id="ARBA00023172"/>
    </source>
</evidence>
<dbReference type="PROSITE" id="PS51898">
    <property type="entry name" value="TYR_RECOMBINASE"/>
    <property type="match status" value="1"/>
</dbReference>
<evidence type="ECO:0000313" key="7">
    <source>
        <dbReference type="EMBL" id="SEE02309.1"/>
    </source>
</evidence>
<dbReference type="SUPFAM" id="SSF56349">
    <property type="entry name" value="DNA breaking-rejoining enzymes"/>
    <property type="match status" value="1"/>
</dbReference>
<evidence type="ECO:0000256" key="2">
    <source>
        <dbReference type="ARBA" id="ARBA00022908"/>
    </source>
</evidence>
<proteinExistence type="inferred from homology"/>
<evidence type="ECO:0000256" key="5">
    <source>
        <dbReference type="SAM" id="MobiDB-lite"/>
    </source>
</evidence>
<dbReference type="GO" id="GO:0006310">
    <property type="term" value="P:DNA recombination"/>
    <property type="evidence" value="ECO:0007669"/>
    <property type="project" value="UniProtKB-KW"/>
</dbReference>
<dbReference type="Gene3D" id="1.10.443.10">
    <property type="entry name" value="Intergrase catalytic core"/>
    <property type="match status" value="1"/>
</dbReference>
<keyword evidence="3" id="KW-0238">DNA-binding</keyword>
<dbReference type="PANTHER" id="PTHR30629:SF2">
    <property type="entry name" value="PROPHAGE INTEGRASE INTS-RELATED"/>
    <property type="match status" value="1"/>
</dbReference>
<dbReference type="Pfam" id="PF13356">
    <property type="entry name" value="Arm-DNA-bind_3"/>
    <property type="match status" value="1"/>
</dbReference>